<feature type="compositionally biased region" description="Basic and acidic residues" evidence="14">
    <location>
        <begin position="964"/>
        <end position="973"/>
    </location>
</feature>
<evidence type="ECO:0000256" key="6">
    <source>
        <dbReference type="ARBA" id="ARBA00022692"/>
    </source>
</evidence>
<feature type="region of interest" description="Disordered" evidence="14">
    <location>
        <begin position="799"/>
        <end position="819"/>
    </location>
</feature>
<name>A0A8W8P2A8_MAGGI</name>
<dbReference type="InterPro" id="IPR024862">
    <property type="entry name" value="TRPV"/>
</dbReference>
<dbReference type="GO" id="GO:0005886">
    <property type="term" value="C:plasma membrane"/>
    <property type="evidence" value="ECO:0007669"/>
    <property type="project" value="UniProtKB-SubCell"/>
</dbReference>
<feature type="compositionally biased region" description="Basic residues" evidence="14">
    <location>
        <begin position="1"/>
        <end position="11"/>
    </location>
</feature>
<evidence type="ECO:0000256" key="7">
    <source>
        <dbReference type="ARBA" id="ARBA00022737"/>
    </source>
</evidence>
<dbReference type="InterPro" id="IPR005821">
    <property type="entry name" value="Ion_trans_dom"/>
</dbReference>
<feature type="transmembrane region" description="Helical" evidence="15">
    <location>
        <begin position="513"/>
        <end position="534"/>
    </location>
</feature>
<dbReference type="PROSITE" id="PS50088">
    <property type="entry name" value="ANK_REPEAT"/>
    <property type="match status" value="3"/>
</dbReference>
<dbReference type="SUPFAM" id="SSF48403">
    <property type="entry name" value="Ankyrin repeat"/>
    <property type="match status" value="1"/>
</dbReference>
<protein>
    <recommendedName>
        <fullName evidence="16">Ion transport domain-containing protein</fullName>
    </recommendedName>
</protein>
<dbReference type="Proteomes" id="UP000005408">
    <property type="component" value="Unassembled WGS sequence"/>
</dbReference>
<keyword evidence="4" id="KW-0109">Calcium transport</keyword>
<feature type="domain" description="Ion transport" evidence="16">
    <location>
        <begin position="399"/>
        <end position="720"/>
    </location>
</feature>
<keyword evidence="9 15" id="KW-1133">Transmembrane helix</keyword>
<dbReference type="InterPro" id="IPR036770">
    <property type="entry name" value="Ankyrin_rpt-contain_sf"/>
</dbReference>
<feature type="transmembrane region" description="Helical" evidence="15">
    <location>
        <begin position="562"/>
        <end position="580"/>
    </location>
</feature>
<dbReference type="GO" id="GO:0098703">
    <property type="term" value="P:calcium ion import across plasma membrane"/>
    <property type="evidence" value="ECO:0007669"/>
    <property type="project" value="TreeGrafter"/>
</dbReference>
<proteinExistence type="predicted"/>
<dbReference type="AlphaFoldDB" id="A0A8W8P2A8"/>
<evidence type="ECO:0000256" key="11">
    <source>
        <dbReference type="ARBA" id="ARBA00023136"/>
    </source>
</evidence>
<feature type="compositionally biased region" description="Basic and acidic residues" evidence="14">
    <location>
        <begin position="905"/>
        <end position="915"/>
    </location>
</feature>
<evidence type="ECO:0000256" key="12">
    <source>
        <dbReference type="ARBA" id="ARBA00023303"/>
    </source>
</evidence>
<keyword evidence="12" id="KW-0407">Ion channel</keyword>
<keyword evidence="18" id="KW-1185">Reference proteome</keyword>
<feature type="repeat" description="ANK" evidence="13">
    <location>
        <begin position="275"/>
        <end position="307"/>
    </location>
</feature>
<feature type="transmembrane region" description="Helical" evidence="15">
    <location>
        <begin position="397"/>
        <end position="420"/>
    </location>
</feature>
<keyword evidence="3" id="KW-1003">Cell membrane</keyword>
<dbReference type="PANTHER" id="PTHR10582">
    <property type="entry name" value="TRANSIENT RECEPTOR POTENTIAL ION CHANNEL PROTEIN"/>
    <property type="match status" value="1"/>
</dbReference>
<evidence type="ECO:0000256" key="3">
    <source>
        <dbReference type="ARBA" id="ARBA00022475"/>
    </source>
</evidence>
<evidence type="ECO:0000256" key="4">
    <source>
        <dbReference type="ARBA" id="ARBA00022568"/>
    </source>
</evidence>
<evidence type="ECO:0000256" key="2">
    <source>
        <dbReference type="ARBA" id="ARBA00022448"/>
    </source>
</evidence>
<evidence type="ECO:0000256" key="9">
    <source>
        <dbReference type="ARBA" id="ARBA00022989"/>
    </source>
</evidence>
<dbReference type="PROSITE" id="PS50297">
    <property type="entry name" value="ANK_REP_REGION"/>
    <property type="match status" value="3"/>
</dbReference>
<dbReference type="Pfam" id="PF00520">
    <property type="entry name" value="Ion_trans"/>
    <property type="match status" value="1"/>
</dbReference>
<keyword evidence="11 15" id="KW-0472">Membrane</keyword>
<accession>A0A8W8P2A8</accession>
<keyword evidence="2" id="KW-0813">Transport</keyword>
<feature type="transmembrane region" description="Helical" evidence="15">
    <location>
        <begin position="432"/>
        <end position="450"/>
    </location>
</feature>
<evidence type="ECO:0000313" key="17">
    <source>
        <dbReference type="EnsemblMetazoa" id="G839.1:cds"/>
    </source>
</evidence>
<evidence type="ECO:0000259" key="16">
    <source>
        <dbReference type="Pfam" id="PF00520"/>
    </source>
</evidence>
<dbReference type="Pfam" id="PF12796">
    <property type="entry name" value="Ank_2"/>
    <property type="match status" value="1"/>
</dbReference>
<sequence length="973" mass="111842">MDAPRKKRKGKVAPTGEENSSFELDMRSDVQNNSKLINTLKEKVKDATTKHNALSAIVGAKGLASKWKSYAATKRVIATKIHLVGEETSYIGTQNEEEKAAIKGKGIDQMEDLEAYKPFGMRQDTKKKLRSANDKTLIDYFYQLGQSRDPNAKVDLDFVDSLIKNGANINCNDKHGQTLLHEVCRTWHIDVAKFLLELGANVNQADKYGRTPLHVAAAVDYPEMVEILIKNGADRESLSNEKQTPVHYAAKNDACNSLKMLIKMKCKYDNVLDYKGRTPLFVAAELDRSETASLLLDYKANVRISDNSGMKPLSWMITKMPPVALDALRQFHSTDRPNRKQYFFLRDLVTDTQKDPKGNSLTPLQCATHYKQYDLLSHKVMLALITQMWTKFGRIRAWFNLFLNFAYIMIWTVYGLVIEYDVRHKYDLPDQWWRILLLVIAIGFTVYQIVEEVLEYKRSLQFHNNWVGYRRKHIEEDLKYCHPRWTEESDYLHKELSSLDDSRPRYWSDFWNIFDWICYVFLVASITTHLVDIFKHSETLARAHIRIMSVTIILLWLRLMKVARAFALLGPFIVMLSHMVKDLLRFAFLYLEFYLPFVCAFWMIFGGSKKAYYSNTPDPVYVTVNDTVNGTVNGTVNVTVNGEVKIDIVHVDGYGDFGDVFYSLFRLTLVDEYDFENMLKVDPIMAKILVGLWLALSAVLCLNLFIALLSDTFQRVYDNAQANAVMQKALMTLSIWESMTSSRRNAFYSYMETSCNPFKEYYDDDMTEEGEEDMKKVTIQIKEDLDDLRDAFDTKFGKRKELKNGDEPGDLEEDEEDLNNKSRMVDIERFENEIGILRDSITELRVRQDDMMENLQTGINNITNLMNEMMGRPAGSSDVDFELESPRRSSSRSGRPKKSKRKKTSDKQPIVHEDDAALLDPGTLSPPAYPLQQTQTPPTVDVSMADFPALEFTQTSQPSISPRRPQDGHDADC</sequence>
<keyword evidence="6 15" id="KW-0812">Transmembrane</keyword>
<feature type="repeat" description="ANK" evidence="13">
    <location>
        <begin position="208"/>
        <end position="240"/>
    </location>
</feature>
<reference evidence="17" key="1">
    <citation type="submission" date="2022-08" db="UniProtKB">
        <authorList>
            <consortium name="EnsemblMetazoa"/>
        </authorList>
    </citation>
    <scope>IDENTIFICATION</scope>
    <source>
        <strain evidence="17">05x7-T-G4-1.051#20</strain>
    </source>
</reference>
<feature type="region of interest" description="Disordered" evidence="14">
    <location>
        <begin position="1"/>
        <end position="23"/>
    </location>
</feature>
<evidence type="ECO:0000313" key="18">
    <source>
        <dbReference type="Proteomes" id="UP000005408"/>
    </source>
</evidence>
<feature type="repeat" description="ANK" evidence="13">
    <location>
        <begin position="175"/>
        <end position="207"/>
    </location>
</feature>
<dbReference type="Pfam" id="PF00023">
    <property type="entry name" value="Ank"/>
    <property type="match status" value="1"/>
</dbReference>
<evidence type="ECO:0000256" key="15">
    <source>
        <dbReference type="SAM" id="Phobius"/>
    </source>
</evidence>
<dbReference type="Gene3D" id="1.25.40.20">
    <property type="entry name" value="Ankyrin repeat-containing domain"/>
    <property type="match status" value="3"/>
</dbReference>
<evidence type="ECO:0000256" key="1">
    <source>
        <dbReference type="ARBA" id="ARBA00004651"/>
    </source>
</evidence>
<feature type="transmembrane region" description="Helical" evidence="15">
    <location>
        <begin position="688"/>
        <end position="709"/>
    </location>
</feature>
<dbReference type="GO" id="GO:0005262">
    <property type="term" value="F:calcium channel activity"/>
    <property type="evidence" value="ECO:0007669"/>
    <property type="project" value="UniProtKB-KW"/>
</dbReference>
<feature type="compositionally biased region" description="Acidic residues" evidence="14">
    <location>
        <begin position="807"/>
        <end position="817"/>
    </location>
</feature>
<dbReference type="PANTHER" id="PTHR10582:SF33">
    <property type="entry name" value="TRANSIENT RECEPTOR POTENTIAL CHANNEL PYREXIA"/>
    <property type="match status" value="1"/>
</dbReference>
<keyword evidence="7" id="KW-0677">Repeat</keyword>
<dbReference type="SMART" id="SM00248">
    <property type="entry name" value="ANK"/>
    <property type="match status" value="5"/>
</dbReference>
<feature type="region of interest" description="Disordered" evidence="14">
    <location>
        <begin position="868"/>
        <end position="973"/>
    </location>
</feature>
<feature type="transmembrane region" description="Helical" evidence="15">
    <location>
        <begin position="586"/>
        <end position="605"/>
    </location>
</feature>
<keyword evidence="8" id="KW-0106">Calcium</keyword>
<evidence type="ECO:0000256" key="10">
    <source>
        <dbReference type="ARBA" id="ARBA00023065"/>
    </source>
</evidence>
<evidence type="ECO:0000256" key="14">
    <source>
        <dbReference type="SAM" id="MobiDB-lite"/>
    </source>
</evidence>
<evidence type="ECO:0000256" key="8">
    <source>
        <dbReference type="ARBA" id="ARBA00022837"/>
    </source>
</evidence>
<evidence type="ECO:0000256" key="13">
    <source>
        <dbReference type="PROSITE-ProRule" id="PRU00023"/>
    </source>
</evidence>
<dbReference type="SUPFAM" id="SSF81324">
    <property type="entry name" value="Voltage-gated potassium channels"/>
    <property type="match status" value="1"/>
</dbReference>
<organism evidence="17 18">
    <name type="scientific">Magallana gigas</name>
    <name type="common">Pacific oyster</name>
    <name type="synonym">Crassostrea gigas</name>
    <dbReference type="NCBI Taxonomy" id="29159"/>
    <lineage>
        <taxon>Eukaryota</taxon>
        <taxon>Metazoa</taxon>
        <taxon>Spiralia</taxon>
        <taxon>Lophotrochozoa</taxon>
        <taxon>Mollusca</taxon>
        <taxon>Bivalvia</taxon>
        <taxon>Autobranchia</taxon>
        <taxon>Pteriomorphia</taxon>
        <taxon>Ostreida</taxon>
        <taxon>Ostreoidea</taxon>
        <taxon>Ostreidae</taxon>
        <taxon>Magallana</taxon>
    </lineage>
</organism>
<keyword evidence="5" id="KW-0107">Calcium channel</keyword>
<dbReference type="Gene3D" id="1.10.287.70">
    <property type="match status" value="1"/>
</dbReference>
<comment type="subcellular location">
    <subcellularLocation>
        <location evidence="1">Cell membrane</location>
        <topology evidence="1">Multi-pass membrane protein</topology>
    </subcellularLocation>
</comment>
<keyword evidence="10" id="KW-0406">Ion transport</keyword>
<dbReference type="EnsemblMetazoa" id="G839.1">
    <property type="protein sequence ID" value="G839.1:cds"/>
    <property type="gene ID" value="G839"/>
</dbReference>
<dbReference type="InterPro" id="IPR002110">
    <property type="entry name" value="Ankyrin_rpt"/>
</dbReference>
<feature type="compositionally biased region" description="Basic residues" evidence="14">
    <location>
        <begin position="894"/>
        <end position="904"/>
    </location>
</feature>
<keyword evidence="13" id="KW-0040">ANK repeat</keyword>
<evidence type="ECO:0000256" key="5">
    <source>
        <dbReference type="ARBA" id="ARBA00022673"/>
    </source>
</evidence>